<proteinExistence type="predicted"/>
<protein>
    <submittedName>
        <fullName evidence="2">Uncharacterized protein</fullName>
    </submittedName>
</protein>
<organism evidence="2 3">
    <name type="scientific">Mesorhizobium prunaredense</name>
    <dbReference type="NCBI Taxonomy" id="1631249"/>
    <lineage>
        <taxon>Bacteria</taxon>
        <taxon>Pseudomonadati</taxon>
        <taxon>Pseudomonadota</taxon>
        <taxon>Alphaproteobacteria</taxon>
        <taxon>Hyphomicrobiales</taxon>
        <taxon>Phyllobacteriaceae</taxon>
        <taxon>Mesorhizobium</taxon>
    </lineage>
</organism>
<keyword evidence="3" id="KW-1185">Reference proteome</keyword>
<reference evidence="3" key="1">
    <citation type="submission" date="2017-01" db="EMBL/GenBank/DDBJ databases">
        <authorList>
            <person name="Brunel B."/>
        </authorList>
    </citation>
    <scope>NUCLEOTIDE SEQUENCE [LARGE SCALE GENOMIC DNA]</scope>
</reference>
<sequence>MAAPPGRRKNVTLSDETPRRRTASMAPASRVVRKVSGCLGSRRGAIGDKNQTDLGTRGNLFGRNSTATQRLIIQMRRNNDSRR</sequence>
<evidence type="ECO:0000256" key="1">
    <source>
        <dbReference type="SAM" id="MobiDB-lite"/>
    </source>
</evidence>
<dbReference type="AlphaFoldDB" id="A0A1R3VDF9"/>
<accession>A0A1R3VDF9</accession>
<dbReference type="EMBL" id="FTPD01000045">
    <property type="protein sequence ID" value="SIT57946.1"/>
    <property type="molecule type" value="Genomic_DNA"/>
</dbReference>
<dbReference type="STRING" id="1631249.BQ8794_50048"/>
<evidence type="ECO:0000313" key="2">
    <source>
        <dbReference type="EMBL" id="SIT57946.1"/>
    </source>
</evidence>
<dbReference type="Proteomes" id="UP000188388">
    <property type="component" value="Unassembled WGS sequence"/>
</dbReference>
<feature type="region of interest" description="Disordered" evidence="1">
    <location>
        <begin position="42"/>
        <end position="62"/>
    </location>
</feature>
<feature type="region of interest" description="Disordered" evidence="1">
    <location>
        <begin position="1"/>
        <end position="29"/>
    </location>
</feature>
<feature type="compositionally biased region" description="Basic residues" evidence="1">
    <location>
        <begin position="1"/>
        <end position="10"/>
    </location>
</feature>
<name>A0A1R3VDF9_9HYPH</name>
<gene>
    <name evidence="2" type="ORF">BQ8794_50048</name>
</gene>
<evidence type="ECO:0000313" key="3">
    <source>
        <dbReference type="Proteomes" id="UP000188388"/>
    </source>
</evidence>